<evidence type="ECO:0000313" key="1">
    <source>
        <dbReference type="EMBL" id="GFY69958.1"/>
    </source>
</evidence>
<sequence>MSVVNDLKSVACNLCNSTFSHISDYNLHHCMLDDPLSDETSPENCASEKENFYVCQFVYDMVDEKPSKKGSLNLHDSTQVQQISYHHNLPSETFSEESNSTSLNMYSNKNPYEIDAEEFSTCVIGRFDFQKDNAAMELILIDFQNDLLVKSLSSSSEKL</sequence>
<gene>
    <name evidence="1" type="primary">NCL1_42365</name>
    <name evidence="1" type="ORF">TNIN_478141</name>
</gene>
<name>A0A8X6YFX1_9ARAC</name>
<proteinExistence type="predicted"/>
<comment type="caution">
    <text evidence="1">The sequence shown here is derived from an EMBL/GenBank/DDBJ whole genome shotgun (WGS) entry which is preliminary data.</text>
</comment>
<dbReference type="AlphaFoldDB" id="A0A8X6YFX1"/>
<dbReference type="Proteomes" id="UP000886998">
    <property type="component" value="Unassembled WGS sequence"/>
</dbReference>
<reference evidence="1" key="1">
    <citation type="submission" date="2020-08" db="EMBL/GenBank/DDBJ databases">
        <title>Multicomponent nature underlies the extraordinary mechanical properties of spider dragline silk.</title>
        <authorList>
            <person name="Kono N."/>
            <person name="Nakamura H."/>
            <person name="Mori M."/>
            <person name="Yoshida Y."/>
            <person name="Ohtoshi R."/>
            <person name="Malay A.D."/>
            <person name="Moran D.A.P."/>
            <person name="Tomita M."/>
            <person name="Numata K."/>
            <person name="Arakawa K."/>
        </authorList>
    </citation>
    <scope>NUCLEOTIDE SEQUENCE</scope>
</reference>
<evidence type="ECO:0000313" key="2">
    <source>
        <dbReference type="Proteomes" id="UP000886998"/>
    </source>
</evidence>
<organism evidence="1 2">
    <name type="scientific">Trichonephila inaurata madagascariensis</name>
    <dbReference type="NCBI Taxonomy" id="2747483"/>
    <lineage>
        <taxon>Eukaryota</taxon>
        <taxon>Metazoa</taxon>
        <taxon>Ecdysozoa</taxon>
        <taxon>Arthropoda</taxon>
        <taxon>Chelicerata</taxon>
        <taxon>Arachnida</taxon>
        <taxon>Araneae</taxon>
        <taxon>Araneomorphae</taxon>
        <taxon>Entelegynae</taxon>
        <taxon>Araneoidea</taxon>
        <taxon>Nephilidae</taxon>
        <taxon>Trichonephila</taxon>
        <taxon>Trichonephila inaurata</taxon>
    </lineage>
</organism>
<dbReference type="EMBL" id="BMAV01017910">
    <property type="protein sequence ID" value="GFY69958.1"/>
    <property type="molecule type" value="Genomic_DNA"/>
</dbReference>
<accession>A0A8X6YFX1</accession>
<keyword evidence="2" id="KW-1185">Reference proteome</keyword>
<protein>
    <submittedName>
        <fullName evidence="1">Zinc finger protein 84</fullName>
    </submittedName>
</protein>